<protein>
    <recommendedName>
        <fullName evidence="3">AraC family transcriptional regulator</fullName>
    </recommendedName>
</protein>
<reference evidence="1 2" key="1">
    <citation type="submission" date="2016-10" db="EMBL/GenBank/DDBJ databases">
        <authorList>
            <person name="Varghese N."/>
            <person name="Submissions S."/>
        </authorList>
    </citation>
    <scope>NUCLEOTIDE SEQUENCE [LARGE SCALE GENOMIC DNA]</scope>
    <source>
        <strain evidence="1 2">ATCC 19403</strain>
    </source>
</reference>
<dbReference type="EMBL" id="LT630003">
    <property type="protein sequence ID" value="SET89866.1"/>
    <property type="molecule type" value="Genomic_DNA"/>
</dbReference>
<dbReference type="InterPro" id="IPR011256">
    <property type="entry name" value="Reg_factor_effector_dom_sf"/>
</dbReference>
<organism evidence="1 2">
    <name type="scientific">Lacrimispora sphenoides JCM 1415</name>
    <dbReference type="NCBI Taxonomy" id="1297793"/>
    <lineage>
        <taxon>Bacteria</taxon>
        <taxon>Bacillati</taxon>
        <taxon>Bacillota</taxon>
        <taxon>Clostridia</taxon>
        <taxon>Lachnospirales</taxon>
        <taxon>Lachnospiraceae</taxon>
        <taxon>Lacrimispora</taxon>
    </lineage>
</organism>
<proteinExistence type="predicted"/>
<name>A0ABY1CC32_9FIRM</name>
<evidence type="ECO:0000313" key="2">
    <source>
        <dbReference type="Proteomes" id="UP000198970"/>
    </source>
</evidence>
<dbReference type="Gene3D" id="3.20.80.10">
    <property type="entry name" value="Regulatory factor, effector binding domain"/>
    <property type="match status" value="1"/>
</dbReference>
<accession>A0ABY1CC32</accession>
<sequence length="175" mass="20645">MAEIINVYKEHLPSLRFIGKCYTNADRSGGFGHKWMEWFRNGWFEELETLNRDPNIENSYLGFMRCNSNDIENTFEYWIGMFLPPDTSVPDGYDFIDLNEGSIGVCWIKGKEDDGSIYGMHDECIAKFQEHGMGNFQDDNDKRIYFFERYNCPRFSEKDEHGNVILDYCIYLSEL</sequence>
<dbReference type="Proteomes" id="UP000198970">
    <property type="component" value="Chromosome I"/>
</dbReference>
<keyword evidence="2" id="KW-1185">Reference proteome</keyword>
<evidence type="ECO:0000313" key="1">
    <source>
        <dbReference type="EMBL" id="SET89866.1"/>
    </source>
</evidence>
<gene>
    <name evidence="1" type="ORF">SAMN02745906_2818</name>
</gene>
<dbReference type="RefSeq" id="WP_100042650.1">
    <property type="nucleotide sequence ID" value="NZ_LT630003.1"/>
</dbReference>
<evidence type="ECO:0008006" key="3">
    <source>
        <dbReference type="Google" id="ProtNLM"/>
    </source>
</evidence>